<organism evidence="2 3">
    <name type="scientific">Marinococcus halophilus</name>
    <dbReference type="NCBI Taxonomy" id="1371"/>
    <lineage>
        <taxon>Bacteria</taxon>
        <taxon>Bacillati</taxon>
        <taxon>Bacillota</taxon>
        <taxon>Bacilli</taxon>
        <taxon>Bacillales</taxon>
        <taxon>Bacillaceae</taxon>
        <taxon>Marinococcus</taxon>
    </lineage>
</organism>
<sequence>MAKLVVPNKSEDRKLFGFQFFKGEADVPEGREKEAKSRAVQFGYEYVEENEPVKVDVKKVSKESVEGEKPKQAKKQTKQPKKQTKKETEE</sequence>
<dbReference type="RefSeq" id="WP_094907745.1">
    <property type="nucleotide sequence ID" value="NZ_BJUN01000001.1"/>
</dbReference>
<proteinExistence type="predicted"/>
<protein>
    <submittedName>
        <fullName evidence="2">Uncharacterized protein</fullName>
    </submittedName>
</protein>
<dbReference type="EMBL" id="BJUN01000001">
    <property type="protein sequence ID" value="GEK57118.1"/>
    <property type="molecule type" value="Genomic_DNA"/>
</dbReference>
<reference evidence="2 3" key="1">
    <citation type="submission" date="2019-07" db="EMBL/GenBank/DDBJ databases">
        <title>Whole genome shotgun sequence of Marinococcus halophilus NBRC 102359.</title>
        <authorList>
            <person name="Hosoyama A."/>
            <person name="Uohara A."/>
            <person name="Ohji S."/>
            <person name="Ichikawa N."/>
        </authorList>
    </citation>
    <scope>NUCLEOTIDE SEQUENCE [LARGE SCALE GENOMIC DNA]</scope>
    <source>
        <strain evidence="2 3">NBRC 102359</strain>
    </source>
</reference>
<dbReference type="AlphaFoldDB" id="A0A510Y1C9"/>
<feature type="compositionally biased region" description="Basic residues" evidence="1">
    <location>
        <begin position="72"/>
        <end position="84"/>
    </location>
</feature>
<evidence type="ECO:0000313" key="2">
    <source>
        <dbReference type="EMBL" id="GEK57118.1"/>
    </source>
</evidence>
<feature type="compositionally biased region" description="Basic and acidic residues" evidence="1">
    <location>
        <begin position="58"/>
        <end position="71"/>
    </location>
</feature>
<name>A0A510Y1C9_MARHA</name>
<comment type="caution">
    <text evidence="2">The sequence shown here is derived from an EMBL/GenBank/DDBJ whole genome shotgun (WGS) entry which is preliminary data.</text>
</comment>
<dbReference type="Proteomes" id="UP000321051">
    <property type="component" value="Unassembled WGS sequence"/>
</dbReference>
<evidence type="ECO:0000313" key="3">
    <source>
        <dbReference type="Proteomes" id="UP000321051"/>
    </source>
</evidence>
<feature type="region of interest" description="Disordered" evidence="1">
    <location>
        <begin position="58"/>
        <end position="90"/>
    </location>
</feature>
<evidence type="ECO:0000256" key="1">
    <source>
        <dbReference type="SAM" id="MobiDB-lite"/>
    </source>
</evidence>
<keyword evidence="3" id="KW-1185">Reference proteome</keyword>
<accession>A0A510Y1C9</accession>
<gene>
    <name evidence="2" type="ORF">MHA01_00230</name>
</gene>